<gene>
    <name evidence="2" type="ORF">PANDA_007260</name>
</gene>
<dbReference type="AlphaFoldDB" id="D2HA53"/>
<evidence type="ECO:0000256" key="1">
    <source>
        <dbReference type="SAM" id="SignalP"/>
    </source>
</evidence>
<reference evidence="2" key="1">
    <citation type="journal article" date="2010" name="Nature">
        <title>The sequence and de novo assembly of the giant panda genome.</title>
        <authorList>
            <person name="Li R."/>
            <person name="Fan W."/>
            <person name="Tian G."/>
            <person name="Zhu H."/>
            <person name="He L."/>
            <person name="Cai J."/>
            <person name="Huang Q."/>
            <person name="Cai Q."/>
            <person name="Li B."/>
            <person name="Bai Y."/>
            <person name="Zhang Z."/>
            <person name="Zhang Y."/>
            <person name="Wang W."/>
            <person name="Li J."/>
            <person name="Wei F."/>
            <person name="Li H."/>
            <person name="Jian M."/>
            <person name="Li J."/>
            <person name="Zhang Z."/>
            <person name="Nielsen R."/>
            <person name="Li D."/>
            <person name="Gu W."/>
            <person name="Yang Z."/>
            <person name="Xuan Z."/>
            <person name="Ryder O.A."/>
            <person name="Leung F.C."/>
            <person name="Zhou Y."/>
            <person name="Cao J."/>
            <person name="Sun X."/>
            <person name="Fu Y."/>
            <person name="Fang X."/>
            <person name="Guo X."/>
            <person name="Wang B."/>
            <person name="Hou R."/>
            <person name="Shen F."/>
            <person name="Mu B."/>
            <person name="Ni P."/>
            <person name="Lin R."/>
            <person name="Qian W."/>
            <person name="Wang G."/>
            <person name="Yu C."/>
            <person name="Nie W."/>
            <person name="Wang J."/>
            <person name="Wu Z."/>
            <person name="Liang H."/>
            <person name="Min J."/>
            <person name="Wu Q."/>
            <person name="Cheng S."/>
            <person name="Ruan J."/>
            <person name="Wang M."/>
            <person name="Shi Z."/>
            <person name="Wen M."/>
            <person name="Liu B."/>
            <person name="Ren X."/>
            <person name="Zheng H."/>
            <person name="Dong D."/>
            <person name="Cook K."/>
            <person name="Shan G."/>
            <person name="Zhang H."/>
            <person name="Kosiol C."/>
            <person name="Xie X."/>
            <person name="Lu Z."/>
            <person name="Zheng H."/>
            <person name="Li Y."/>
            <person name="Steiner C.C."/>
            <person name="Lam T.T."/>
            <person name="Lin S."/>
            <person name="Zhang Q."/>
            <person name="Li G."/>
            <person name="Tian J."/>
            <person name="Gong T."/>
            <person name="Liu H."/>
            <person name="Zhang D."/>
            <person name="Fang L."/>
            <person name="Ye C."/>
            <person name="Zhang J."/>
            <person name="Hu W."/>
            <person name="Xu A."/>
            <person name="Ren Y."/>
            <person name="Zhang G."/>
            <person name="Bruford M.W."/>
            <person name="Li Q."/>
            <person name="Ma L."/>
            <person name="Guo Y."/>
            <person name="An N."/>
            <person name="Hu Y."/>
            <person name="Zheng Y."/>
            <person name="Shi Y."/>
            <person name="Li Z."/>
            <person name="Liu Q."/>
            <person name="Chen Y."/>
            <person name="Zhao J."/>
            <person name="Qu N."/>
            <person name="Zhao S."/>
            <person name="Tian F."/>
            <person name="Wang X."/>
            <person name="Wang H."/>
            <person name="Xu L."/>
            <person name="Liu X."/>
            <person name="Vinar T."/>
            <person name="Wang Y."/>
            <person name="Lam T.W."/>
            <person name="Yiu S.M."/>
            <person name="Liu S."/>
            <person name="Zhang H."/>
            <person name="Li D."/>
            <person name="Huang Y."/>
            <person name="Wang X."/>
            <person name="Yang G."/>
            <person name="Jiang Z."/>
            <person name="Wang J."/>
            <person name="Qin N."/>
            <person name="Li L."/>
            <person name="Li J."/>
            <person name="Bolund L."/>
            <person name="Kristiansen K."/>
            <person name="Wong G.K."/>
            <person name="Olson M."/>
            <person name="Zhang X."/>
            <person name="Li S."/>
            <person name="Yang H."/>
            <person name="Wang J."/>
            <person name="Wang J."/>
        </authorList>
    </citation>
    <scope>NUCLEOTIDE SEQUENCE [LARGE SCALE GENOMIC DNA]</scope>
</reference>
<keyword evidence="1" id="KW-0732">Signal</keyword>
<protein>
    <submittedName>
        <fullName evidence="2">Uncharacterized protein</fullName>
    </submittedName>
</protein>
<dbReference type="EMBL" id="GL192620">
    <property type="protein sequence ID" value="EFB25660.1"/>
    <property type="molecule type" value="Genomic_DNA"/>
</dbReference>
<feature type="signal peptide" evidence="1">
    <location>
        <begin position="1"/>
        <end position="20"/>
    </location>
</feature>
<evidence type="ECO:0000313" key="2">
    <source>
        <dbReference type="EMBL" id="EFB25660.1"/>
    </source>
</evidence>
<feature type="chain" id="PRO_5003031082" evidence="1">
    <location>
        <begin position="21"/>
        <end position="102"/>
    </location>
</feature>
<proteinExistence type="predicted"/>
<sequence length="102" mass="11781">MTVFLSFAFLAAILTHIGCSNQRRGPENGGRRYNRIQHGQCAYTFILPEHDGNCRESTTDQYNTNALQRDAPHVEPDFSSQKLQHLEHVMENYTQWLQKVSD</sequence>
<feature type="non-terminal residue" evidence="2">
    <location>
        <position position="102"/>
    </location>
</feature>
<name>D2HA53_AILME</name>
<organism evidence="2">
    <name type="scientific">Ailuropoda melanoleuca</name>
    <name type="common">Giant panda</name>
    <dbReference type="NCBI Taxonomy" id="9646"/>
    <lineage>
        <taxon>Eukaryota</taxon>
        <taxon>Metazoa</taxon>
        <taxon>Chordata</taxon>
        <taxon>Craniata</taxon>
        <taxon>Vertebrata</taxon>
        <taxon>Euteleostomi</taxon>
        <taxon>Mammalia</taxon>
        <taxon>Eutheria</taxon>
        <taxon>Laurasiatheria</taxon>
        <taxon>Carnivora</taxon>
        <taxon>Caniformia</taxon>
        <taxon>Ursidae</taxon>
        <taxon>Ailuropoda</taxon>
    </lineage>
</organism>
<accession>D2HA53</accession>
<dbReference type="InParanoid" id="D2HA53"/>